<protein>
    <submittedName>
        <fullName evidence="1">SAM-dependent methyltransferase</fullName>
    </submittedName>
</protein>
<reference evidence="1 2" key="1">
    <citation type="submission" date="2018-10" db="EMBL/GenBank/DDBJ databases">
        <title>Isolation, diversity and antifungal activity of actinobacteria from wheat.</title>
        <authorList>
            <person name="Han C."/>
        </authorList>
    </citation>
    <scope>NUCLEOTIDE SEQUENCE [LARGE SCALE GENOMIC DNA]</scope>
    <source>
        <strain evidence="1 2">NEAU-YY642</strain>
    </source>
</reference>
<sequence>MSADATPYHRHLITHAEHPIAAPLGEPSVAALLDRALGPAGQRPAAPRLLDLGCGQAAWPLRALEARPEATAVGVDVDADALA</sequence>
<evidence type="ECO:0000313" key="2">
    <source>
        <dbReference type="Proteomes" id="UP000278673"/>
    </source>
</evidence>
<keyword evidence="1" id="KW-0489">Methyltransferase</keyword>
<keyword evidence="1" id="KW-0808">Transferase</keyword>
<dbReference type="Proteomes" id="UP000278673">
    <property type="component" value="Unassembled WGS sequence"/>
</dbReference>
<dbReference type="EMBL" id="RFFJ01000243">
    <property type="protein sequence ID" value="RMI30257.1"/>
    <property type="molecule type" value="Genomic_DNA"/>
</dbReference>
<gene>
    <name evidence="1" type="ORF">EBN88_26885</name>
</gene>
<dbReference type="GO" id="GO:0032259">
    <property type="term" value="P:methylation"/>
    <property type="evidence" value="ECO:0007669"/>
    <property type="project" value="UniProtKB-KW"/>
</dbReference>
<organism evidence="1 2">
    <name type="scientific">Streptomyces triticirhizae</name>
    <dbReference type="NCBI Taxonomy" id="2483353"/>
    <lineage>
        <taxon>Bacteria</taxon>
        <taxon>Bacillati</taxon>
        <taxon>Actinomycetota</taxon>
        <taxon>Actinomycetes</taxon>
        <taxon>Kitasatosporales</taxon>
        <taxon>Streptomycetaceae</taxon>
        <taxon>Streptomyces</taxon>
    </lineage>
</organism>
<dbReference type="SUPFAM" id="SSF53335">
    <property type="entry name" value="S-adenosyl-L-methionine-dependent methyltransferases"/>
    <property type="match status" value="1"/>
</dbReference>
<accession>A0A3M2KXK3</accession>
<feature type="non-terminal residue" evidence="1">
    <location>
        <position position="83"/>
    </location>
</feature>
<proteinExistence type="predicted"/>
<dbReference type="GO" id="GO:0008168">
    <property type="term" value="F:methyltransferase activity"/>
    <property type="evidence" value="ECO:0007669"/>
    <property type="project" value="UniProtKB-KW"/>
</dbReference>
<evidence type="ECO:0000313" key="1">
    <source>
        <dbReference type="EMBL" id="RMI30257.1"/>
    </source>
</evidence>
<keyword evidence="2" id="KW-1185">Reference proteome</keyword>
<name>A0A3M2KXK3_9ACTN</name>
<dbReference type="AlphaFoldDB" id="A0A3M2KXK3"/>
<comment type="caution">
    <text evidence="1">The sequence shown here is derived from an EMBL/GenBank/DDBJ whole genome shotgun (WGS) entry which is preliminary data.</text>
</comment>
<dbReference type="Gene3D" id="3.40.50.150">
    <property type="entry name" value="Vaccinia Virus protein VP39"/>
    <property type="match status" value="1"/>
</dbReference>
<dbReference type="InterPro" id="IPR029063">
    <property type="entry name" value="SAM-dependent_MTases_sf"/>
</dbReference>